<evidence type="ECO:0000313" key="2">
    <source>
        <dbReference type="Proteomes" id="UP000254282"/>
    </source>
</evidence>
<dbReference type="Proteomes" id="UP000254282">
    <property type="component" value="Unassembled WGS sequence"/>
</dbReference>
<gene>
    <name evidence="1" type="ORF">NCTC13532_01493</name>
</gene>
<organism evidence="1 2">
    <name type="scientific">Chryseobacterium indoltheticum</name>
    <dbReference type="NCBI Taxonomy" id="254"/>
    <lineage>
        <taxon>Bacteria</taxon>
        <taxon>Pseudomonadati</taxon>
        <taxon>Bacteroidota</taxon>
        <taxon>Flavobacteriia</taxon>
        <taxon>Flavobacteriales</taxon>
        <taxon>Weeksellaceae</taxon>
        <taxon>Chryseobacterium group</taxon>
        <taxon>Chryseobacterium</taxon>
    </lineage>
</organism>
<dbReference type="EMBL" id="UFVR01000004">
    <property type="protein sequence ID" value="SUX45927.1"/>
    <property type="molecule type" value="Genomic_DNA"/>
</dbReference>
<reference evidence="1 2" key="1">
    <citation type="submission" date="2018-06" db="EMBL/GenBank/DDBJ databases">
        <authorList>
            <consortium name="Pathogen Informatics"/>
            <person name="Doyle S."/>
        </authorList>
    </citation>
    <scope>NUCLEOTIDE SEQUENCE [LARGE SCALE GENOMIC DNA]</scope>
    <source>
        <strain evidence="1 2">NCTC13532</strain>
    </source>
</reference>
<sequence>MYKEIEVLANDQMVNLTNEGYTLIYYNYDSIWYENMIEKKNYPVFNNGKKQDSLYLILTISNKLRRTQNLKHYSKNIKSMKIQCVLDYNDELDDKQKSYHFNLFLPEIYMKRMKKTFLDVSTEVLIFKEQDIKKYMEEEDYLI</sequence>
<dbReference type="AlphaFoldDB" id="A0A381FHA9"/>
<protein>
    <submittedName>
        <fullName evidence="1">Uncharacterized protein</fullName>
    </submittedName>
</protein>
<proteinExistence type="predicted"/>
<accession>A0A381FHA9</accession>
<name>A0A381FHA9_9FLAO</name>
<evidence type="ECO:0000313" key="1">
    <source>
        <dbReference type="EMBL" id="SUX45927.1"/>
    </source>
</evidence>
<dbReference type="RefSeq" id="WP_115619847.1">
    <property type="nucleotide sequence ID" value="NZ_UFVR01000004.1"/>
</dbReference>